<dbReference type="SMART" id="SM00881">
    <property type="entry name" value="CoA_binding"/>
    <property type="match status" value="1"/>
</dbReference>
<dbReference type="GO" id="GO:0045892">
    <property type="term" value="P:negative regulation of DNA-templated transcription"/>
    <property type="evidence" value="ECO:0007669"/>
    <property type="project" value="InterPro"/>
</dbReference>
<dbReference type="Gene3D" id="1.10.10.10">
    <property type="entry name" value="Winged helix-like DNA-binding domain superfamily/Winged helix DNA-binding domain"/>
    <property type="match status" value="1"/>
</dbReference>
<dbReference type="InterPro" id="IPR003781">
    <property type="entry name" value="CoA-bd"/>
</dbReference>
<comment type="subunit">
    <text evidence="7">Homodimer.</text>
</comment>
<dbReference type="GO" id="GO:0003677">
    <property type="term" value="F:DNA binding"/>
    <property type="evidence" value="ECO:0007669"/>
    <property type="project" value="UniProtKB-UniRule"/>
</dbReference>
<feature type="DNA-binding region" description="H-T-H motif" evidence="7">
    <location>
        <begin position="16"/>
        <end position="55"/>
    </location>
</feature>
<dbReference type="NCBIfam" id="NF003994">
    <property type="entry name" value="PRK05472.2-3"/>
    <property type="match status" value="1"/>
</dbReference>
<evidence type="ECO:0000313" key="9">
    <source>
        <dbReference type="EMBL" id="SBW05210.1"/>
    </source>
</evidence>
<name>A0A212K0C3_9FIRM</name>
<feature type="domain" description="CoA-binding" evidence="8">
    <location>
        <begin position="79"/>
        <end position="180"/>
    </location>
</feature>
<dbReference type="InterPro" id="IPR036291">
    <property type="entry name" value="NAD(P)-bd_dom_sf"/>
</dbReference>
<comment type="function">
    <text evidence="7">Modulates transcription in response to changes in cellular NADH/NAD(+) redox state.</text>
</comment>
<reference evidence="9" key="1">
    <citation type="submission" date="2016-04" db="EMBL/GenBank/DDBJ databases">
        <authorList>
            <person name="Evans L.H."/>
            <person name="Alamgir A."/>
            <person name="Owens N."/>
            <person name="Weber N.D."/>
            <person name="Virtaneva K."/>
            <person name="Barbian K."/>
            <person name="Babar A."/>
            <person name="Rosenke K."/>
        </authorList>
    </citation>
    <scope>NUCLEOTIDE SEQUENCE</scope>
    <source>
        <strain evidence="9">86</strain>
    </source>
</reference>
<dbReference type="InterPro" id="IPR036390">
    <property type="entry name" value="WH_DNA-bd_sf"/>
</dbReference>
<dbReference type="PANTHER" id="PTHR35786:SF1">
    <property type="entry name" value="REDOX-SENSING TRANSCRIPTIONAL REPRESSOR REX 1"/>
    <property type="match status" value="1"/>
</dbReference>
<protein>
    <recommendedName>
        <fullName evidence="7">Redox-sensing transcriptional repressor Rex</fullName>
    </recommendedName>
</protein>
<keyword evidence="4 7" id="KW-0520">NAD</keyword>
<accession>A0A212K0C3</accession>
<evidence type="ECO:0000259" key="8">
    <source>
        <dbReference type="SMART" id="SM00881"/>
    </source>
</evidence>
<keyword evidence="1 7" id="KW-0963">Cytoplasm</keyword>
<evidence type="ECO:0000256" key="2">
    <source>
        <dbReference type="ARBA" id="ARBA00022491"/>
    </source>
</evidence>
<dbReference type="SUPFAM" id="SSF51735">
    <property type="entry name" value="NAD(P)-binding Rossmann-fold domains"/>
    <property type="match status" value="1"/>
</dbReference>
<dbReference type="EMBL" id="FLUN01000001">
    <property type="protein sequence ID" value="SBW05210.1"/>
    <property type="molecule type" value="Genomic_DNA"/>
</dbReference>
<dbReference type="PANTHER" id="PTHR35786">
    <property type="entry name" value="REDOX-SENSING TRANSCRIPTIONAL REPRESSOR REX"/>
    <property type="match status" value="1"/>
</dbReference>
<evidence type="ECO:0000256" key="5">
    <source>
        <dbReference type="ARBA" id="ARBA00023125"/>
    </source>
</evidence>
<evidence type="ECO:0000256" key="1">
    <source>
        <dbReference type="ARBA" id="ARBA00022490"/>
    </source>
</evidence>
<dbReference type="Pfam" id="PF02629">
    <property type="entry name" value="CoA_binding"/>
    <property type="match status" value="1"/>
</dbReference>
<keyword evidence="5 7" id="KW-0238">DNA-binding</keyword>
<dbReference type="NCBIfam" id="NF003995">
    <property type="entry name" value="PRK05472.2-4"/>
    <property type="match status" value="1"/>
</dbReference>
<evidence type="ECO:0000256" key="7">
    <source>
        <dbReference type="HAMAP-Rule" id="MF_01131"/>
    </source>
</evidence>
<dbReference type="HAMAP" id="MF_01131">
    <property type="entry name" value="Rex"/>
    <property type="match status" value="1"/>
</dbReference>
<dbReference type="InterPro" id="IPR022876">
    <property type="entry name" value="Tscrpt_rep_Rex"/>
</dbReference>
<dbReference type="Pfam" id="PF06971">
    <property type="entry name" value="Put_DNA-bind_N"/>
    <property type="match status" value="1"/>
</dbReference>
<keyword evidence="2 7" id="KW-0678">Repressor</keyword>
<dbReference type="GO" id="GO:0003700">
    <property type="term" value="F:DNA-binding transcription factor activity"/>
    <property type="evidence" value="ECO:0007669"/>
    <property type="project" value="UniProtKB-UniRule"/>
</dbReference>
<keyword evidence="6 7" id="KW-0804">Transcription</keyword>
<gene>
    <name evidence="7 9" type="primary">rex</name>
    <name evidence="9" type="ORF">KL86CLO1_12003</name>
</gene>
<dbReference type="Gene3D" id="3.40.50.720">
    <property type="entry name" value="NAD(P)-binding Rossmann-like Domain"/>
    <property type="match status" value="1"/>
</dbReference>
<evidence type="ECO:0000256" key="6">
    <source>
        <dbReference type="ARBA" id="ARBA00023163"/>
    </source>
</evidence>
<dbReference type="SUPFAM" id="SSF46785">
    <property type="entry name" value="Winged helix' DNA-binding domain"/>
    <property type="match status" value="1"/>
</dbReference>
<evidence type="ECO:0000256" key="4">
    <source>
        <dbReference type="ARBA" id="ARBA00023027"/>
    </source>
</evidence>
<organism evidence="9">
    <name type="scientific">uncultured Eubacteriales bacterium</name>
    <dbReference type="NCBI Taxonomy" id="172733"/>
    <lineage>
        <taxon>Bacteria</taxon>
        <taxon>Bacillati</taxon>
        <taxon>Bacillota</taxon>
        <taxon>Clostridia</taxon>
        <taxon>Eubacteriales</taxon>
        <taxon>environmental samples</taxon>
    </lineage>
</organism>
<dbReference type="NCBIfam" id="NF003989">
    <property type="entry name" value="PRK05472.1-3"/>
    <property type="match status" value="1"/>
</dbReference>
<feature type="binding site" evidence="7">
    <location>
        <begin position="90"/>
        <end position="95"/>
    </location>
    <ligand>
        <name>NAD(+)</name>
        <dbReference type="ChEBI" id="CHEBI:57540"/>
    </ligand>
</feature>
<evidence type="ECO:0000256" key="3">
    <source>
        <dbReference type="ARBA" id="ARBA00023015"/>
    </source>
</evidence>
<sequence>MKKQKVSSAVIRRLPRYYRHLNDLYQSGVVRISSNALGDSMNLTASQIRQDLSCFGEFGQQGYGYNIEKLRGEISDILGMDRGHNAVIFGAGNLGRALIENFHFEKSGFTLSAAFDVDSAIVGTEVAGVKIYHTDTLEEYLAEHKVSVGVLTVPGHVAGALADRLVEHGVRGIWNFTNIELQLEKPAGVVVEDVHFADSLLALSYMISEE</sequence>
<proteinExistence type="inferred from homology"/>
<dbReference type="AlphaFoldDB" id="A0A212K0C3"/>
<dbReference type="InterPro" id="IPR036388">
    <property type="entry name" value="WH-like_DNA-bd_sf"/>
</dbReference>
<dbReference type="NCBIfam" id="NF003990">
    <property type="entry name" value="PRK05472.1-4"/>
    <property type="match status" value="1"/>
</dbReference>
<comment type="similarity">
    <text evidence="7">Belongs to the transcriptional regulatory Rex family.</text>
</comment>
<dbReference type="InterPro" id="IPR009718">
    <property type="entry name" value="Rex_DNA-bd_C_dom"/>
</dbReference>
<dbReference type="NCBIfam" id="NF003996">
    <property type="entry name" value="PRK05472.2-5"/>
    <property type="match status" value="1"/>
</dbReference>
<keyword evidence="3 7" id="KW-0805">Transcription regulation</keyword>
<dbReference type="GO" id="GO:0005737">
    <property type="term" value="C:cytoplasm"/>
    <property type="evidence" value="ECO:0007669"/>
    <property type="project" value="UniProtKB-SubCell"/>
</dbReference>
<comment type="subcellular location">
    <subcellularLocation>
        <location evidence="7">Cytoplasm</location>
    </subcellularLocation>
</comment>
<dbReference type="GO" id="GO:0051775">
    <property type="term" value="P:response to redox state"/>
    <property type="evidence" value="ECO:0007669"/>
    <property type="project" value="InterPro"/>
</dbReference>